<keyword evidence="1" id="KW-0175">Coiled coil</keyword>
<gene>
    <name evidence="3" type="ORF">TGRH88_042450</name>
</gene>
<feature type="coiled-coil region" evidence="1">
    <location>
        <begin position="559"/>
        <end position="586"/>
    </location>
</feature>
<keyword evidence="4" id="KW-1185">Reference proteome</keyword>
<evidence type="ECO:0000256" key="2">
    <source>
        <dbReference type="SAM" id="MobiDB-lite"/>
    </source>
</evidence>
<organism evidence="3 4">
    <name type="scientific">Toxoplasma gondii</name>
    <dbReference type="NCBI Taxonomy" id="5811"/>
    <lineage>
        <taxon>Eukaryota</taxon>
        <taxon>Sar</taxon>
        <taxon>Alveolata</taxon>
        <taxon>Apicomplexa</taxon>
        <taxon>Conoidasida</taxon>
        <taxon>Coccidia</taxon>
        <taxon>Eucoccidiorida</taxon>
        <taxon>Eimeriorina</taxon>
        <taxon>Sarcocystidae</taxon>
        <taxon>Toxoplasma</taxon>
    </lineage>
</organism>
<comment type="caution">
    <text evidence="3">The sequence shown here is derived from an EMBL/GenBank/DDBJ whole genome shotgun (WGS) entry which is preliminary data.</text>
</comment>
<dbReference type="Proteomes" id="UP000557509">
    <property type="component" value="Unassembled WGS sequence"/>
</dbReference>
<feature type="compositionally biased region" description="Polar residues" evidence="2">
    <location>
        <begin position="735"/>
        <end position="749"/>
    </location>
</feature>
<protein>
    <submittedName>
        <fullName evidence="3">Uncharacterized protein</fullName>
    </submittedName>
</protein>
<sequence length="765" mass="83671">MMDTSLCFVGGCYLCPNSPFLKLHTQRIPLNTDKLVLKDFLYLADERKQKESHSPGYLPPQRRTLVMGEVPELNSGVPATTRVPDRVSPASGRSSVQLGRLHPRALVKSSSQYDNTKTSQRFFAPPASVKRANTWMAPRRINYLDCSNRGHDVPHTRDSNVTADAEKNDEKEVQRLNEGKTRCAAGAGGNGERKQSQTRASDKLYCFGGSSVKLEEASFKRQCRITAHSATELHASIPVNEEDPEQNDICNLCLMHKKDSLHPGPPVLFTLECGILLPPPCTPASAGQYPLVLDFLCSSSLQNKARVDLECTSKLSDSPGSNRSSTRAMFSAEDAPVLGQPQGFFMGTQQAQQFTGSSEGIPKEEKSLFPSMDGPDLCDFEVVQTETHFTEAKSAEQRSTAAGSQSPRSRVDPAVGGSLDFSASGPDRDSPTTHNQTNLDPVAPGRRYGGTPPTFNTSDQSSHSLRSDRDSGTTPRSYDSNTTGQSHSYSKYRGTYADPGCAEEKSLAVQFMAGGCSRGDQPQGDRMNEFGTGARDVAALTDGMSDILLASNSDNSDLLGQMNRAVQMMQRQLEQQAAQLKTLTSLVSEMSAKLDSIAGGRTSPELHTSVNFAGSVAGDGRSQTADLARGRIVPPPLPRGSSQDPAPLAGSRAPRYNHVEDRSVAHRNALEAQRAAEAEALERKRLEELRAMERRKEEERKRKEEQERKRQEEAARRAAEEQRRREELEEKRKNIMSNLISGQARSSSLFGDDSGPANKNSLFDD</sequence>
<evidence type="ECO:0000313" key="4">
    <source>
        <dbReference type="Proteomes" id="UP000557509"/>
    </source>
</evidence>
<feature type="region of interest" description="Disordered" evidence="2">
    <location>
        <begin position="688"/>
        <end position="765"/>
    </location>
</feature>
<feature type="region of interest" description="Disordered" evidence="2">
    <location>
        <begin position="630"/>
        <end position="656"/>
    </location>
</feature>
<dbReference type="AlphaFoldDB" id="A0A7J6K0L2"/>
<evidence type="ECO:0000256" key="1">
    <source>
        <dbReference type="SAM" id="Coils"/>
    </source>
</evidence>
<accession>A0A7J6K0L2</accession>
<feature type="compositionally biased region" description="Basic and acidic residues" evidence="2">
    <location>
        <begin position="688"/>
        <end position="733"/>
    </location>
</feature>
<feature type="compositionally biased region" description="Polar residues" evidence="2">
    <location>
        <begin position="397"/>
        <end position="408"/>
    </location>
</feature>
<dbReference type="EMBL" id="JAAUHK010000195">
    <property type="protein sequence ID" value="KAF4640320.1"/>
    <property type="molecule type" value="Genomic_DNA"/>
</dbReference>
<feature type="region of interest" description="Disordered" evidence="2">
    <location>
        <begin position="74"/>
        <end position="96"/>
    </location>
</feature>
<evidence type="ECO:0000313" key="3">
    <source>
        <dbReference type="EMBL" id="KAF4640320.1"/>
    </source>
</evidence>
<feature type="region of interest" description="Disordered" evidence="2">
    <location>
        <begin position="351"/>
        <end position="377"/>
    </location>
</feature>
<feature type="compositionally biased region" description="Polar residues" evidence="2">
    <location>
        <begin position="453"/>
        <end position="464"/>
    </location>
</feature>
<proteinExistence type="predicted"/>
<name>A0A7J6K0L2_TOXGO</name>
<feature type="region of interest" description="Disordered" evidence="2">
    <location>
        <begin position="389"/>
        <end position="491"/>
    </location>
</feature>
<dbReference type="VEuPathDB" id="ToxoDB:TGME49_234470"/>
<feature type="compositionally biased region" description="Polar residues" evidence="2">
    <location>
        <begin position="472"/>
        <end position="489"/>
    </location>
</feature>
<reference evidence="3 4" key="1">
    <citation type="submission" date="2020-03" db="EMBL/GenBank/DDBJ databases">
        <title>Genome sequence of Toxoplasma gondii RH-88 strain.</title>
        <authorList>
            <person name="Lorenzi H.A."/>
            <person name="Venepally P."/>
            <person name="Rozenberg A."/>
            <person name="Sibley D."/>
        </authorList>
    </citation>
    <scope>NUCLEOTIDE SEQUENCE [LARGE SCALE GENOMIC DNA]</scope>
    <source>
        <strain evidence="3 4">RH-88</strain>
    </source>
</reference>